<dbReference type="InterPro" id="IPR021997">
    <property type="entry name" value="SporV_AA"/>
</dbReference>
<accession>A0A1H4CFZ0</accession>
<keyword evidence="4" id="KW-1185">Reference proteome</keyword>
<dbReference type="Proteomes" id="UP000198584">
    <property type="component" value="Unassembled WGS sequence"/>
</dbReference>
<dbReference type="InterPro" id="IPR038548">
    <property type="entry name" value="SporV_AA_N_sf"/>
</dbReference>
<evidence type="ECO:0000259" key="2">
    <source>
        <dbReference type="Pfam" id="PF12164"/>
    </source>
</evidence>
<organism evidence="3 4">
    <name type="scientific">Thalassobacillus cyri</name>
    <dbReference type="NCBI Taxonomy" id="571932"/>
    <lineage>
        <taxon>Bacteria</taxon>
        <taxon>Bacillati</taxon>
        <taxon>Bacillota</taxon>
        <taxon>Bacilli</taxon>
        <taxon>Bacillales</taxon>
        <taxon>Bacillaceae</taxon>
        <taxon>Thalassobacillus</taxon>
    </lineage>
</organism>
<keyword evidence="1" id="KW-0472">Membrane</keyword>
<name>A0A1H4CFZ0_9BACI</name>
<dbReference type="RefSeq" id="WP_093044559.1">
    <property type="nucleotide sequence ID" value="NZ_FNQR01000006.1"/>
</dbReference>
<keyword evidence="1" id="KW-1133">Transmembrane helix</keyword>
<protein>
    <submittedName>
        <fullName evidence="3">Stage V sporulation protein AA</fullName>
    </submittedName>
</protein>
<sequence>MSNIVYVRLRKKVDMTSYRPVLLKDIAYLACSLPLKQKLETIPLHYITNKDKNIIVIDGVLVIEKMAELFPEIEVQLIGPAQTIITITTKRRKPAIWMVAGIWLLLFVGAAMAIMNFHYDVSMEVVQQKLHFMLTGEEVKHPFWIQIPYSIGLGLGMILFFNHIFNKKINEEPSPLDVEVFKYQQSMDDYVTINENKVENKDDPHST</sequence>
<feature type="domain" description="Stage V sporulation protein AA" evidence="2">
    <location>
        <begin position="3"/>
        <end position="90"/>
    </location>
</feature>
<dbReference type="Pfam" id="PF12164">
    <property type="entry name" value="SporV_AA"/>
    <property type="match status" value="1"/>
</dbReference>
<reference evidence="3 4" key="1">
    <citation type="submission" date="2016-10" db="EMBL/GenBank/DDBJ databases">
        <authorList>
            <person name="de Groot N.N."/>
        </authorList>
    </citation>
    <scope>NUCLEOTIDE SEQUENCE [LARGE SCALE GENOMIC DNA]</scope>
    <source>
        <strain evidence="3 4">CCM7597</strain>
    </source>
</reference>
<evidence type="ECO:0000256" key="1">
    <source>
        <dbReference type="SAM" id="Phobius"/>
    </source>
</evidence>
<evidence type="ECO:0000313" key="3">
    <source>
        <dbReference type="EMBL" id="SEA59336.1"/>
    </source>
</evidence>
<proteinExistence type="predicted"/>
<feature type="transmembrane region" description="Helical" evidence="1">
    <location>
        <begin position="143"/>
        <end position="161"/>
    </location>
</feature>
<gene>
    <name evidence="3" type="ORF">SAMN05421743_10644</name>
</gene>
<dbReference type="OrthoDB" id="9782754at2"/>
<dbReference type="Gene3D" id="2.60.480.10">
    <property type="entry name" value="eubacterium ventriosum atcc domain"/>
    <property type="match status" value="1"/>
</dbReference>
<dbReference type="AlphaFoldDB" id="A0A1H4CFZ0"/>
<evidence type="ECO:0000313" key="4">
    <source>
        <dbReference type="Proteomes" id="UP000198584"/>
    </source>
</evidence>
<keyword evidence="1" id="KW-0812">Transmembrane</keyword>
<feature type="transmembrane region" description="Helical" evidence="1">
    <location>
        <begin position="95"/>
        <end position="115"/>
    </location>
</feature>
<dbReference type="EMBL" id="FNQR01000006">
    <property type="protein sequence ID" value="SEA59336.1"/>
    <property type="molecule type" value="Genomic_DNA"/>
</dbReference>
<dbReference type="STRING" id="571932.SAMN05421743_10644"/>